<gene>
    <name evidence="2" type="ORF">GUJ93_ZPchr0005g14767</name>
</gene>
<name>A0A8J5S4S1_ZIZPA</name>
<proteinExistence type="predicted"/>
<accession>A0A8J5S4S1</accession>
<comment type="caution">
    <text evidence="2">The sequence shown here is derived from an EMBL/GenBank/DDBJ whole genome shotgun (WGS) entry which is preliminary data.</text>
</comment>
<reference evidence="2" key="2">
    <citation type="submission" date="2021-02" db="EMBL/GenBank/DDBJ databases">
        <authorList>
            <person name="Kimball J.A."/>
            <person name="Haas M.W."/>
            <person name="Macchietto M."/>
            <person name="Kono T."/>
            <person name="Duquette J."/>
            <person name="Shao M."/>
        </authorList>
    </citation>
    <scope>NUCLEOTIDE SEQUENCE</scope>
    <source>
        <tissue evidence="2">Fresh leaf tissue</tissue>
    </source>
</reference>
<evidence type="ECO:0000256" key="1">
    <source>
        <dbReference type="SAM" id="MobiDB-lite"/>
    </source>
</evidence>
<evidence type="ECO:0000313" key="2">
    <source>
        <dbReference type="EMBL" id="KAG8068486.1"/>
    </source>
</evidence>
<reference evidence="2" key="1">
    <citation type="journal article" date="2021" name="bioRxiv">
        <title>Whole Genome Assembly and Annotation of Northern Wild Rice, Zizania palustris L., Supports a Whole Genome Duplication in the Zizania Genus.</title>
        <authorList>
            <person name="Haas M."/>
            <person name="Kono T."/>
            <person name="Macchietto M."/>
            <person name="Millas R."/>
            <person name="McGilp L."/>
            <person name="Shao M."/>
            <person name="Duquette J."/>
            <person name="Hirsch C.N."/>
            <person name="Kimball J."/>
        </authorList>
    </citation>
    <scope>NUCLEOTIDE SEQUENCE</scope>
    <source>
        <tissue evidence="2">Fresh leaf tissue</tissue>
    </source>
</reference>
<dbReference type="AlphaFoldDB" id="A0A8J5S4S1"/>
<organism evidence="2 3">
    <name type="scientific">Zizania palustris</name>
    <name type="common">Northern wild rice</name>
    <dbReference type="NCBI Taxonomy" id="103762"/>
    <lineage>
        <taxon>Eukaryota</taxon>
        <taxon>Viridiplantae</taxon>
        <taxon>Streptophyta</taxon>
        <taxon>Embryophyta</taxon>
        <taxon>Tracheophyta</taxon>
        <taxon>Spermatophyta</taxon>
        <taxon>Magnoliopsida</taxon>
        <taxon>Liliopsida</taxon>
        <taxon>Poales</taxon>
        <taxon>Poaceae</taxon>
        <taxon>BOP clade</taxon>
        <taxon>Oryzoideae</taxon>
        <taxon>Oryzeae</taxon>
        <taxon>Zizaniinae</taxon>
        <taxon>Zizania</taxon>
    </lineage>
</organism>
<dbReference type="Proteomes" id="UP000729402">
    <property type="component" value="Unassembled WGS sequence"/>
</dbReference>
<keyword evidence="3" id="KW-1185">Reference proteome</keyword>
<feature type="region of interest" description="Disordered" evidence="1">
    <location>
        <begin position="46"/>
        <end position="72"/>
    </location>
</feature>
<feature type="region of interest" description="Disordered" evidence="1">
    <location>
        <begin position="1"/>
        <end position="25"/>
    </location>
</feature>
<sequence>MWGRSLAERGAGAGARTGSGVPRAAAVDRAPCAAVAGQAQAVARARARARRKAANGTAPAPPDSRRPRRARGRWVDASCAGVASLTFTRLAYRSTVTRGSDESHETRRAHWRRGVWSLTIQSSKTYIPDCDADDGVGLADSVGLGGRQRGARRRSVWVSGRSVAQGSGALT</sequence>
<feature type="compositionally biased region" description="Low complexity" evidence="1">
    <location>
        <begin position="1"/>
        <end position="10"/>
    </location>
</feature>
<protein>
    <submittedName>
        <fullName evidence="2">Uncharacterized protein</fullName>
    </submittedName>
</protein>
<dbReference type="EMBL" id="JAAALK010000284">
    <property type="protein sequence ID" value="KAG8068486.1"/>
    <property type="molecule type" value="Genomic_DNA"/>
</dbReference>
<evidence type="ECO:0000313" key="3">
    <source>
        <dbReference type="Proteomes" id="UP000729402"/>
    </source>
</evidence>